<feature type="domain" description="AAA+ ATPase" evidence="2">
    <location>
        <begin position="249"/>
        <end position="376"/>
    </location>
</feature>
<organism evidence="3 4">
    <name type="scientific">Meira miltonrushii</name>
    <dbReference type="NCBI Taxonomy" id="1280837"/>
    <lineage>
        <taxon>Eukaryota</taxon>
        <taxon>Fungi</taxon>
        <taxon>Dikarya</taxon>
        <taxon>Basidiomycota</taxon>
        <taxon>Ustilaginomycotina</taxon>
        <taxon>Exobasidiomycetes</taxon>
        <taxon>Exobasidiales</taxon>
        <taxon>Brachybasidiaceae</taxon>
        <taxon>Meira</taxon>
    </lineage>
</organism>
<dbReference type="GO" id="GO:0005524">
    <property type="term" value="F:ATP binding"/>
    <property type="evidence" value="ECO:0007669"/>
    <property type="project" value="InterPro"/>
</dbReference>
<dbReference type="InParanoid" id="A0A316V7M8"/>
<dbReference type="InterPro" id="IPR003959">
    <property type="entry name" value="ATPase_AAA_core"/>
</dbReference>
<sequence length="483" mass="55413">MPNAVERYSFPGLEVLPNETEYKLYAFICQKHPTAQILYKQTPSCNSFGLIDYLIHSKVLPSSITEVDTDVAELGLLQGHLNIEWNENAGDRPKNRNGGFPARFEAANTRYVMGSSDPSKGASYLEPLNCTLRFEYEKVYMTFYRFTVRAGFDTNEVNFLVWKDHYTPHKGNALGSKLFDEVFRFERSLRDEVWVFDERWMKDSKMFAALKDTRKDDIILPQHLLESMTKDVETFFAGKESFKDARIAWKRGMLLLGPPGNGKTATIRALLQDHLDIPILYVKSFQTGRSGTPEKGVRNVFNKARNCAPCFLILEDLDSLVTDSIRSFVLNEIDGLTNNDGIILIASTNHPDKLDDAFLRRPSRFDRKYTFNCPSPEERARYLQHWFIDRLEVSLKIVEDTSLTTKIIESTEGWSFALLQELFVSFSMQSLRAKLQDGQKSKEDLQRSILEIVESLNIEQTQALQKEAEKSAKEDAKKADEEE</sequence>
<keyword evidence="3" id="KW-0378">Hydrolase</keyword>
<dbReference type="GO" id="GO:0016887">
    <property type="term" value="F:ATP hydrolysis activity"/>
    <property type="evidence" value="ECO:0007669"/>
    <property type="project" value="InterPro"/>
</dbReference>
<dbReference type="GO" id="GO:0003723">
    <property type="term" value="F:RNA binding"/>
    <property type="evidence" value="ECO:0007669"/>
    <property type="project" value="TreeGrafter"/>
</dbReference>
<evidence type="ECO:0000256" key="1">
    <source>
        <dbReference type="SAM" id="MobiDB-lite"/>
    </source>
</evidence>
<evidence type="ECO:0000259" key="2">
    <source>
        <dbReference type="SMART" id="SM00382"/>
    </source>
</evidence>
<accession>A0A316V7M8</accession>
<dbReference type="EMBL" id="KZ819604">
    <property type="protein sequence ID" value="PWN33607.1"/>
    <property type="molecule type" value="Genomic_DNA"/>
</dbReference>
<dbReference type="InterPro" id="IPR027417">
    <property type="entry name" value="P-loop_NTPase"/>
</dbReference>
<protein>
    <submittedName>
        <fullName evidence="3">P-loop containing nucleoside triphosphate hydrolase protein</fullName>
    </submittedName>
</protein>
<dbReference type="Gene3D" id="3.40.50.300">
    <property type="entry name" value="P-loop containing nucleotide triphosphate hydrolases"/>
    <property type="match status" value="1"/>
</dbReference>
<evidence type="ECO:0000313" key="4">
    <source>
        <dbReference type="Proteomes" id="UP000245771"/>
    </source>
</evidence>
<reference evidence="3 4" key="1">
    <citation type="journal article" date="2018" name="Mol. Biol. Evol.">
        <title>Broad Genomic Sampling Reveals a Smut Pathogenic Ancestry of the Fungal Clade Ustilaginomycotina.</title>
        <authorList>
            <person name="Kijpornyongpan T."/>
            <person name="Mondo S.J."/>
            <person name="Barry K."/>
            <person name="Sandor L."/>
            <person name="Lee J."/>
            <person name="Lipzen A."/>
            <person name="Pangilinan J."/>
            <person name="LaButti K."/>
            <person name="Hainaut M."/>
            <person name="Henrissat B."/>
            <person name="Grigoriev I.V."/>
            <person name="Spatafora J.W."/>
            <person name="Aime M.C."/>
        </authorList>
    </citation>
    <scope>NUCLEOTIDE SEQUENCE [LARGE SCALE GENOMIC DNA]</scope>
    <source>
        <strain evidence="3 4">MCA 3882</strain>
    </source>
</reference>
<keyword evidence="4" id="KW-1185">Reference proteome</keyword>
<dbReference type="GO" id="GO:0005634">
    <property type="term" value="C:nucleus"/>
    <property type="evidence" value="ECO:0007669"/>
    <property type="project" value="TreeGrafter"/>
</dbReference>
<dbReference type="InterPro" id="IPR050168">
    <property type="entry name" value="AAA_ATPase_domain"/>
</dbReference>
<dbReference type="AlphaFoldDB" id="A0A316V7M8"/>
<dbReference type="CDD" id="cd19481">
    <property type="entry name" value="RecA-like_protease"/>
    <property type="match status" value="1"/>
</dbReference>
<evidence type="ECO:0000313" key="3">
    <source>
        <dbReference type="EMBL" id="PWN33607.1"/>
    </source>
</evidence>
<dbReference type="GO" id="GO:1990275">
    <property type="term" value="F:preribosome binding"/>
    <property type="evidence" value="ECO:0007669"/>
    <property type="project" value="TreeGrafter"/>
</dbReference>
<dbReference type="OrthoDB" id="2115716at2759"/>
<dbReference type="PANTHER" id="PTHR23077:SF132">
    <property type="entry name" value="ATP-DEPENDENT ZN PROTEASE"/>
    <property type="match status" value="1"/>
</dbReference>
<feature type="region of interest" description="Disordered" evidence="1">
    <location>
        <begin position="464"/>
        <end position="483"/>
    </location>
</feature>
<dbReference type="STRING" id="1280837.A0A316V7M8"/>
<gene>
    <name evidence="3" type="ORF">FA14DRAFT_63776</name>
</gene>
<feature type="compositionally biased region" description="Basic and acidic residues" evidence="1">
    <location>
        <begin position="466"/>
        <end position="483"/>
    </location>
</feature>
<dbReference type="RefSeq" id="XP_025353909.1">
    <property type="nucleotide sequence ID" value="XM_025502609.1"/>
</dbReference>
<dbReference type="GeneID" id="37024390"/>
<proteinExistence type="predicted"/>
<dbReference type="SMART" id="SM00382">
    <property type="entry name" value="AAA"/>
    <property type="match status" value="1"/>
</dbReference>
<dbReference type="GO" id="GO:0042254">
    <property type="term" value="P:ribosome biogenesis"/>
    <property type="evidence" value="ECO:0007669"/>
    <property type="project" value="TreeGrafter"/>
</dbReference>
<dbReference type="Pfam" id="PF00004">
    <property type="entry name" value="AAA"/>
    <property type="match status" value="1"/>
</dbReference>
<dbReference type="Proteomes" id="UP000245771">
    <property type="component" value="Unassembled WGS sequence"/>
</dbReference>
<dbReference type="PANTHER" id="PTHR23077">
    <property type="entry name" value="AAA-FAMILY ATPASE"/>
    <property type="match status" value="1"/>
</dbReference>
<dbReference type="InterPro" id="IPR003593">
    <property type="entry name" value="AAA+_ATPase"/>
</dbReference>
<name>A0A316V7M8_9BASI</name>
<dbReference type="SUPFAM" id="SSF52540">
    <property type="entry name" value="P-loop containing nucleoside triphosphate hydrolases"/>
    <property type="match status" value="1"/>
</dbReference>